<dbReference type="SUPFAM" id="SSF51011">
    <property type="entry name" value="Glycosyl hydrolase domain"/>
    <property type="match status" value="1"/>
</dbReference>
<dbReference type="InterPro" id="IPR014756">
    <property type="entry name" value="Ig_E-set"/>
</dbReference>
<dbReference type="InterPro" id="IPR013783">
    <property type="entry name" value="Ig-like_fold"/>
</dbReference>
<evidence type="ECO:0000256" key="2">
    <source>
        <dbReference type="ARBA" id="ARBA00004964"/>
    </source>
</evidence>
<dbReference type="InterPro" id="IPR004193">
    <property type="entry name" value="Glyco_hydro_13_N"/>
</dbReference>
<evidence type="ECO:0000256" key="6">
    <source>
        <dbReference type="ARBA" id="ARBA00022679"/>
    </source>
</evidence>
<evidence type="ECO:0000313" key="12">
    <source>
        <dbReference type="Proteomes" id="UP001209076"/>
    </source>
</evidence>
<dbReference type="Proteomes" id="UP001209076">
    <property type="component" value="Unassembled WGS sequence"/>
</dbReference>
<feature type="active site" description="Proton donor" evidence="9">
    <location>
        <position position="348"/>
    </location>
</feature>
<evidence type="ECO:0000256" key="1">
    <source>
        <dbReference type="ARBA" id="ARBA00000826"/>
    </source>
</evidence>
<comment type="caution">
    <text evidence="11">The sequence shown here is derived from an EMBL/GenBank/DDBJ whole genome shotgun (WGS) entry which is preliminary data.</text>
</comment>
<evidence type="ECO:0000256" key="4">
    <source>
        <dbReference type="ARBA" id="ARBA00022600"/>
    </source>
</evidence>
<dbReference type="EMBL" id="JAOEGN010000005">
    <property type="protein sequence ID" value="MCU0104789.1"/>
    <property type="molecule type" value="Genomic_DNA"/>
</dbReference>
<dbReference type="InterPro" id="IPR017853">
    <property type="entry name" value="GH"/>
</dbReference>
<keyword evidence="8 9" id="KW-0119">Carbohydrate metabolism</keyword>
<dbReference type="RefSeq" id="WP_262096041.1">
    <property type="nucleotide sequence ID" value="NZ_JAOEGN010000005.1"/>
</dbReference>
<dbReference type="Gene3D" id="3.20.20.80">
    <property type="entry name" value="Glycosidases"/>
    <property type="match status" value="1"/>
</dbReference>
<gene>
    <name evidence="9 11" type="primary">glgB</name>
    <name evidence="11" type="ORF">N7603_03875</name>
</gene>
<evidence type="ECO:0000256" key="7">
    <source>
        <dbReference type="ARBA" id="ARBA00023056"/>
    </source>
</evidence>
<keyword evidence="4 9" id="KW-0321">Glycogen metabolism</keyword>
<dbReference type="CDD" id="cd11322">
    <property type="entry name" value="AmyAc_Glg_BE"/>
    <property type="match status" value="1"/>
</dbReference>
<dbReference type="Pfam" id="PF02922">
    <property type="entry name" value="CBM_48"/>
    <property type="match status" value="1"/>
</dbReference>
<evidence type="ECO:0000256" key="5">
    <source>
        <dbReference type="ARBA" id="ARBA00022676"/>
    </source>
</evidence>
<keyword evidence="7 9" id="KW-0320">Glycogen biosynthesis</keyword>
<evidence type="ECO:0000256" key="9">
    <source>
        <dbReference type="HAMAP-Rule" id="MF_00685"/>
    </source>
</evidence>
<comment type="pathway">
    <text evidence="2 9">Glycan biosynthesis; glycogen biosynthesis.</text>
</comment>
<dbReference type="Gene3D" id="2.60.40.1180">
    <property type="entry name" value="Golgi alpha-mannosidase II"/>
    <property type="match status" value="1"/>
</dbReference>
<dbReference type="InterPro" id="IPR006047">
    <property type="entry name" value="GH13_cat_dom"/>
</dbReference>
<dbReference type="InterPro" id="IPR013780">
    <property type="entry name" value="Glyco_hydro_b"/>
</dbReference>
<dbReference type="CDD" id="cd02855">
    <property type="entry name" value="E_set_GBE_prok_N"/>
    <property type="match status" value="1"/>
</dbReference>
<comment type="function">
    <text evidence="9">Catalyzes the formation of the alpha-1,6-glucosidic linkages in glycogen by scission of a 1,4-alpha-linked oligosaccharide from growing alpha-1,4-glucan chains and the subsequent attachment of the oligosaccharide to the alpha-1,6 position.</text>
</comment>
<dbReference type="NCBIfam" id="TIGR01515">
    <property type="entry name" value="branching_enzym"/>
    <property type="match status" value="1"/>
</dbReference>
<evidence type="ECO:0000256" key="3">
    <source>
        <dbReference type="ARBA" id="ARBA00009000"/>
    </source>
</evidence>
<protein>
    <recommendedName>
        <fullName evidence="9">1,4-alpha-glucan branching enzyme GlgB</fullName>
        <ecNumber evidence="9">2.4.1.18</ecNumber>
    </recommendedName>
    <alternativeName>
        <fullName evidence="9">1,4-alpha-D-glucan:1,4-alpha-D-glucan 6-glucosyl-transferase</fullName>
    </alternativeName>
    <alternativeName>
        <fullName evidence="9">Alpha-(1-&gt;4)-glucan branching enzyme</fullName>
    </alternativeName>
    <alternativeName>
        <fullName evidence="9">Glycogen branching enzyme</fullName>
        <shortName evidence="9">BE</shortName>
    </alternativeName>
</protein>
<evidence type="ECO:0000313" key="11">
    <source>
        <dbReference type="EMBL" id="MCU0104789.1"/>
    </source>
</evidence>
<comment type="subunit">
    <text evidence="9">Monomer.</text>
</comment>
<dbReference type="InterPro" id="IPR037439">
    <property type="entry name" value="Branching_enzy"/>
</dbReference>
<feature type="active site" description="Nucleophile" evidence="9">
    <location>
        <position position="305"/>
    </location>
</feature>
<sequence length="616" mass="72448">MYKISNEDAYFFNEGKLYDAYRIFGAHLIKDEEGLIQGTRFTVYAPNALMVSVVGEFNNWLEHAHTLTKIHDMGVWSIEIPWNLEWAKYKYVIFTNQGKLYKADPYAKFSENRPNTASKVYDIDGYEWHDQDWMFSKTKLYDKPVMIYELHLGSWRTKYGQFFKFNEIVEQLIQYLKEQNFTHIELMPIYEHPLDDSWGYQGTGYYSATARYGVPKDLMYMIDRLHQEGFGVIMDWVPGHICKDAHGLYFFDGSPLYEHDETWKRENEVWGTANLDLSKPQTKSFLISNACFWMDYFHVDGFRVDAVSNLLYYLGDSRNGTNLGAIDFLRQLSYVIFGKDDRILLMAEDSTAHEGVTKPVDAGGIGFNYKWNMGFMNDVLRYFKRDPIHRKWHHHDITFGLTYAFSEQFVLPFSHDEVVHGKGTLLTRMPGDYWQKFANYRLLMGLYMTHPGKKLLFMGQEFAHFQEWSVHRQLDWNLYEFKSHHSANEFVRDLLYLYKSEPALHELDHDPKGFQWIDSTNADQSIYSFIRYGKDPEDHVLVVLNMTPTVYHQYEMGVPFSGVYDEIINSDLLKYGGSDQYNGLPLETFEGQCHNQNQYVKLTIGPLTALILKYRK</sequence>
<dbReference type="InterPro" id="IPR006048">
    <property type="entry name" value="A-amylase/branching_C"/>
</dbReference>
<comment type="similarity">
    <text evidence="3 9">Belongs to the glycosyl hydrolase 13 family. GlgB subfamily.</text>
</comment>
<dbReference type="InterPro" id="IPR006407">
    <property type="entry name" value="GlgB"/>
</dbReference>
<dbReference type="PANTHER" id="PTHR43651:SF3">
    <property type="entry name" value="1,4-ALPHA-GLUCAN-BRANCHING ENZYME"/>
    <property type="match status" value="1"/>
</dbReference>
<name>A0ABT2PV09_9MOLU</name>
<keyword evidence="12" id="KW-1185">Reference proteome</keyword>
<dbReference type="Pfam" id="PF02806">
    <property type="entry name" value="Alpha-amylase_C"/>
    <property type="match status" value="1"/>
</dbReference>
<keyword evidence="5 9" id="KW-0328">Glycosyltransferase</keyword>
<comment type="catalytic activity">
    <reaction evidence="1 9">
        <text>Transfers a segment of a (1-&gt;4)-alpha-D-glucan chain to a primary hydroxy group in a similar glucan chain.</text>
        <dbReference type="EC" id="2.4.1.18"/>
    </reaction>
</comment>
<feature type="domain" description="Glycosyl hydrolase family 13 catalytic" evidence="10">
    <location>
        <begin position="149"/>
        <end position="505"/>
    </location>
</feature>
<dbReference type="HAMAP" id="MF_00685">
    <property type="entry name" value="GlgB"/>
    <property type="match status" value="1"/>
</dbReference>
<dbReference type="Pfam" id="PF00128">
    <property type="entry name" value="Alpha-amylase"/>
    <property type="match status" value="1"/>
</dbReference>
<dbReference type="SUPFAM" id="SSF51445">
    <property type="entry name" value="(Trans)glycosidases"/>
    <property type="match status" value="1"/>
</dbReference>
<evidence type="ECO:0000256" key="8">
    <source>
        <dbReference type="ARBA" id="ARBA00023277"/>
    </source>
</evidence>
<organism evidence="11 12">
    <name type="scientific">Paracholeplasma vituli</name>
    <dbReference type="NCBI Taxonomy" id="69473"/>
    <lineage>
        <taxon>Bacteria</taxon>
        <taxon>Bacillati</taxon>
        <taxon>Mycoplasmatota</taxon>
        <taxon>Mollicutes</taxon>
        <taxon>Acholeplasmatales</taxon>
        <taxon>Acholeplasmataceae</taxon>
        <taxon>Paracholeplasma</taxon>
    </lineage>
</organism>
<dbReference type="Gene3D" id="2.60.40.10">
    <property type="entry name" value="Immunoglobulins"/>
    <property type="match status" value="1"/>
</dbReference>
<dbReference type="EC" id="2.4.1.18" evidence="9"/>
<dbReference type="PANTHER" id="PTHR43651">
    <property type="entry name" value="1,4-ALPHA-GLUCAN-BRANCHING ENZYME"/>
    <property type="match status" value="1"/>
</dbReference>
<dbReference type="InterPro" id="IPR044143">
    <property type="entry name" value="GlgB_N_E_set_prok"/>
</dbReference>
<dbReference type="NCBIfam" id="NF008967">
    <property type="entry name" value="PRK12313.1"/>
    <property type="match status" value="1"/>
</dbReference>
<keyword evidence="6 9" id="KW-0808">Transferase</keyword>
<reference evidence="12" key="1">
    <citation type="submission" date="2023-07" db="EMBL/GenBank/DDBJ databases">
        <title>Novel Mycoplasma species identified in domestic and wild animals.</title>
        <authorList>
            <person name="Volokhov D.V."/>
            <person name="Furtak V.A."/>
            <person name="Zagorodnyaya T.A."/>
        </authorList>
    </citation>
    <scope>NUCLEOTIDE SEQUENCE [LARGE SCALE GENOMIC DNA]</scope>
    <source>
        <strain evidence="12">92-19</strain>
    </source>
</reference>
<dbReference type="NCBIfam" id="NF003811">
    <property type="entry name" value="PRK05402.1"/>
    <property type="match status" value="1"/>
</dbReference>
<proteinExistence type="inferred from homology"/>
<dbReference type="PIRSF" id="PIRSF000463">
    <property type="entry name" value="GlgB"/>
    <property type="match status" value="1"/>
</dbReference>
<evidence type="ECO:0000259" key="10">
    <source>
        <dbReference type="SMART" id="SM00642"/>
    </source>
</evidence>
<dbReference type="GO" id="GO:0003844">
    <property type="term" value="F:1,4-alpha-glucan branching enzyme activity"/>
    <property type="evidence" value="ECO:0007669"/>
    <property type="project" value="UniProtKB-EC"/>
</dbReference>
<accession>A0ABT2PV09</accession>
<dbReference type="SUPFAM" id="SSF81296">
    <property type="entry name" value="E set domains"/>
    <property type="match status" value="1"/>
</dbReference>
<dbReference type="SMART" id="SM00642">
    <property type="entry name" value="Aamy"/>
    <property type="match status" value="1"/>
</dbReference>